<comment type="caution">
    <text evidence="2">The sequence shown here is derived from an EMBL/GenBank/DDBJ whole genome shotgun (WGS) entry which is preliminary data.</text>
</comment>
<sequence>MKKDDIYRFVIMFVFISASILGILFVSQNGTITSDGEVSTKVYDNEGNLLAQLASKNGESEQPETSHLKDFELVCQAYNNNGLPKPEVMDANGMNLVDLYIKEGTPLYENNDEEGLEELREELGIVTISYGY</sequence>
<dbReference type="RefSeq" id="WP_307408830.1">
    <property type="nucleotide sequence ID" value="NZ_JAUSUR010000004.1"/>
</dbReference>
<gene>
    <name evidence="2" type="ORF">J2S15_002542</name>
</gene>
<feature type="transmembrane region" description="Helical" evidence="1">
    <location>
        <begin position="6"/>
        <end position="26"/>
    </location>
</feature>
<keyword evidence="1" id="KW-1133">Transmembrane helix</keyword>
<organism evidence="2 3">
    <name type="scientific">Breznakia pachnodae</name>
    <dbReference type="NCBI Taxonomy" id="265178"/>
    <lineage>
        <taxon>Bacteria</taxon>
        <taxon>Bacillati</taxon>
        <taxon>Bacillota</taxon>
        <taxon>Erysipelotrichia</taxon>
        <taxon>Erysipelotrichales</taxon>
        <taxon>Erysipelotrichaceae</taxon>
        <taxon>Breznakia</taxon>
    </lineage>
</organism>
<dbReference type="Proteomes" id="UP001230220">
    <property type="component" value="Unassembled WGS sequence"/>
</dbReference>
<protein>
    <submittedName>
        <fullName evidence="2">Uncharacterized protein</fullName>
    </submittedName>
</protein>
<keyword evidence="1" id="KW-0812">Transmembrane</keyword>
<keyword evidence="1" id="KW-0472">Membrane</keyword>
<evidence type="ECO:0000256" key="1">
    <source>
        <dbReference type="SAM" id="Phobius"/>
    </source>
</evidence>
<name>A0ABU0E4I8_9FIRM</name>
<reference evidence="2 3" key="1">
    <citation type="submission" date="2023-07" db="EMBL/GenBank/DDBJ databases">
        <title>Genomic Encyclopedia of Type Strains, Phase IV (KMG-IV): sequencing the most valuable type-strain genomes for metagenomic binning, comparative biology and taxonomic classification.</title>
        <authorList>
            <person name="Goeker M."/>
        </authorList>
    </citation>
    <scope>NUCLEOTIDE SEQUENCE [LARGE SCALE GENOMIC DNA]</scope>
    <source>
        <strain evidence="2 3">DSM 16784</strain>
    </source>
</reference>
<evidence type="ECO:0000313" key="3">
    <source>
        <dbReference type="Proteomes" id="UP001230220"/>
    </source>
</evidence>
<dbReference type="EMBL" id="JAUSUR010000004">
    <property type="protein sequence ID" value="MDQ0361792.1"/>
    <property type="molecule type" value="Genomic_DNA"/>
</dbReference>
<keyword evidence="3" id="KW-1185">Reference proteome</keyword>
<accession>A0ABU0E4I8</accession>
<proteinExistence type="predicted"/>
<evidence type="ECO:0000313" key="2">
    <source>
        <dbReference type="EMBL" id="MDQ0361792.1"/>
    </source>
</evidence>